<proteinExistence type="predicted"/>
<dbReference type="AlphaFoldDB" id="A0A183GXL3"/>
<dbReference type="Proteomes" id="UP000050761">
    <property type="component" value="Unassembled WGS sequence"/>
</dbReference>
<evidence type="ECO:0000313" key="2">
    <source>
        <dbReference type="Proteomes" id="UP000050761"/>
    </source>
</evidence>
<reference evidence="1 2" key="1">
    <citation type="submission" date="2018-11" db="EMBL/GenBank/DDBJ databases">
        <authorList>
            <consortium name="Pathogen Informatics"/>
        </authorList>
    </citation>
    <scope>NUCLEOTIDE SEQUENCE [LARGE SCALE GENOMIC DNA]</scope>
</reference>
<organism evidence="2 3">
    <name type="scientific">Heligmosomoides polygyrus</name>
    <name type="common">Parasitic roundworm</name>
    <dbReference type="NCBI Taxonomy" id="6339"/>
    <lineage>
        <taxon>Eukaryota</taxon>
        <taxon>Metazoa</taxon>
        <taxon>Ecdysozoa</taxon>
        <taxon>Nematoda</taxon>
        <taxon>Chromadorea</taxon>
        <taxon>Rhabditida</taxon>
        <taxon>Rhabditina</taxon>
        <taxon>Rhabditomorpha</taxon>
        <taxon>Strongyloidea</taxon>
        <taxon>Heligmosomidae</taxon>
        <taxon>Heligmosomoides</taxon>
    </lineage>
</organism>
<reference evidence="3" key="2">
    <citation type="submission" date="2019-09" db="UniProtKB">
        <authorList>
            <consortium name="WormBaseParasite"/>
        </authorList>
    </citation>
    <scope>IDENTIFICATION</scope>
</reference>
<dbReference type="EMBL" id="UZAH01044049">
    <property type="protein sequence ID" value="VDP63932.1"/>
    <property type="molecule type" value="Genomic_DNA"/>
</dbReference>
<protein>
    <submittedName>
        <fullName evidence="3">Bardet-Biedl syndrome 12 protein</fullName>
    </submittedName>
</protein>
<name>A0A183GXL3_HELPZ</name>
<sequence>MTAVTIFRSPNVAVEITCDNDSVFWRHLCCLLIKQGPKLVLRSLGAACLRSVCGEEMIHTLFSSNNDLHQAVTETFHACNRISETFGDDHTNTAGSPGTAAQNGLKASAYLPRLATGPPRLLYRT</sequence>
<keyword evidence="2" id="KW-1185">Reference proteome</keyword>
<accession>A0A3P8EIJ6</accession>
<dbReference type="WBParaSite" id="HPBE_0002743301-mRNA-1">
    <property type="protein sequence ID" value="HPBE_0002743301-mRNA-1"/>
    <property type="gene ID" value="HPBE_0002743301"/>
</dbReference>
<gene>
    <name evidence="1" type="ORF">HPBE_LOCUS27432</name>
</gene>
<evidence type="ECO:0000313" key="1">
    <source>
        <dbReference type="EMBL" id="VDP63932.1"/>
    </source>
</evidence>
<accession>A0A183GXL3</accession>
<evidence type="ECO:0000313" key="3">
    <source>
        <dbReference type="WBParaSite" id="HPBE_0002743301-mRNA-1"/>
    </source>
</evidence>